<dbReference type="EMBL" id="QGDT01000003">
    <property type="protein sequence ID" value="PWJ58791.1"/>
    <property type="molecule type" value="Genomic_DNA"/>
</dbReference>
<comment type="caution">
    <text evidence="1">The sequence shown here is derived from an EMBL/GenBank/DDBJ whole genome shotgun (WGS) entry which is preliminary data.</text>
</comment>
<gene>
    <name evidence="1" type="ORF">CLV98_103158</name>
</gene>
<evidence type="ECO:0000313" key="2">
    <source>
        <dbReference type="Proteomes" id="UP000245880"/>
    </source>
</evidence>
<accession>A0A316AMK5</accession>
<evidence type="ECO:0000313" key="1">
    <source>
        <dbReference type="EMBL" id="PWJ58791.1"/>
    </source>
</evidence>
<name>A0A316AMK5_9BACT</name>
<keyword evidence="2" id="KW-1185">Reference proteome</keyword>
<reference evidence="1 2" key="1">
    <citation type="submission" date="2018-03" db="EMBL/GenBank/DDBJ databases">
        <title>Genomic Encyclopedia of Archaeal and Bacterial Type Strains, Phase II (KMG-II): from individual species to whole genera.</title>
        <authorList>
            <person name="Goeker M."/>
        </authorList>
    </citation>
    <scope>NUCLEOTIDE SEQUENCE [LARGE SCALE GENOMIC DNA]</scope>
    <source>
        <strain evidence="1 2">DSM 100346</strain>
    </source>
</reference>
<sequence length="84" mass="9787">MFVKIMITCKKATEYILKSEDGDLTNSQKRSLWFHLIICRMCKRFDRQNTLLNAALNKKVGASSKLSDDDKNKMIRSMVEEKND</sequence>
<dbReference type="AlphaFoldDB" id="A0A316AMK5"/>
<protein>
    <submittedName>
        <fullName evidence="1">Uncharacterized protein</fullName>
    </submittedName>
</protein>
<organism evidence="1 2">
    <name type="scientific">Dyadobacter jejuensis</name>
    <dbReference type="NCBI Taxonomy" id="1082580"/>
    <lineage>
        <taxon>Bacteria</taxon>
        <taxon>Pseudomonadati</taxon>
        <taxon>Bacteroidota</taxon>
        <taxon>Cytophagia</taxon>
        <taxon>Cytophagales</taxon>
        <taxon>Spirosomataceae</taxon>
        <taxon>Dyadobacter</taxon>
    </lineage>
</organism>
<proteinExistence type="predicted"/>
<dbReference type="Proteomes" id="UP000245880">
    <property type="component" value="Unassembled WGS sequence"/>
</dbReference>